<dbReference type="PANTHER" id="PTHR12778">
    <property type="entry name" value="SOLUTE CARRIER FAMILY 33 ACETYL-COA TRANSPORTER -RELATED"/>
    <property type="match status" value="1"/>
</dbReference>
<name>A0ABX2D5X2_9CYAN</name>
<dbReference type="SUPFAM" id="SSF103473">
    <property type="entry name" value="MFS general substrate transporter"/>
    <property type="match status" value="1"/>
</dbReference>
<dbReference type="RefSeq" id="WP_172192544.1">
    <property type="nucleotide sequence ID" value="NZ_CAWPPK010000083.1"/>
</dbReference>
<accession>A0ABX2D5X2</accession>
<proteinExistence type="predicted"/>
<keyword evidence="8" id="KW-1185">Reference proteome</keyword>
<protein>
    <submittedName>
        <fullName evidence="7">Uncharacterized protein</fullName>
    </submittedName>
</protein>
<evidence type="ECO:0000313" key="7">
    <source>
        <dbReference type="EMBL" id="NQE38047.1"/>
    </source>
</evidence>
<feature type="transmembrane region" description="Helical" evidence="6">
    <location>
        <begin position="76"/>
        <end position="96"/>
    </location>
</feature>
<comment type="subcellular location">
    <subcellularLocation>
        <location evidence="1">Membrane</location>
        <topology evidence="1">Multi-pass membrane protein</topology>
    </subcellularLocation>
</comment>
<dbReference type="Proteomes" id="UP000702425">
    <property type="component" value="Unassembled WGS sequence"/>
</dbReference>
<dbReference type="InterPro" id="IPR004752">
    <property type="entry name" value="AmpG_permease/AT-1"/>
</dbReference>
<keyword evidence="3 6" id="KW-0812">Transmembrane</keyword>
<organism evidence="7 8">
    <name type="scientific">Microcoleus asticus IPMA8</name>
    <dbReference type="NCBI Taxonomy" id="2563858"/>
    <lineage>
        <taxon>Bacteria</taxon>
        <taxon>Bacillati</taxon>
        <taxon>Cyanobacteriota</taxon>
        <taxon>Cyanophyceae</taxon>
        <taxon>Oscillatoriophycideae</taxon>
        <taxon>Oscillatoriales</taxon>
        <taxon>Microcoleaceae</taxon>
        <taxon>Microcoleus</taxon>
        <taxon>Microcoleus asticus</taxon>
    </lineage>
</organism>
<reference evidence="7 8" key="1">
    <citation type="journal article" date="2020" name="Sci. Rep.">
        <title>A novel cyanobacterial geosmin producer, revising GeoA distribution and dispersion patterns in Bacteria.</title>
        <authorList>
            <person name="Churro C."/>
            <person name="Semedo-Aguiar A.P."/>
            <person name="Silva A.D."/>
            <person name="Pereira-Leal J.B."/>
            <person name="Leite R.B."/>
        </authorList>
    </citation>
    <scope>NUCLEOTIDE SEQUENCE [LARGE SCALE GENOMIC DNA]</scope>
    <source>
        <strain evidence="7 8">IPMA8</strain>
    </source>
</reference>
<feature type="transmembrane region" description="Helical" evidence="6">
    <location>
        <begin position="42"/>
        <end position="61"/>
    </location>
</feature>
<evidence type="ECO:0000256" key="5">
    <source>
        <dbReference type="ARBA" id="ARBA00023136"/>
    </source>
</evidence>
<evidence type="ECO:0000256" key="1">
    <source>
        <dbReference type="ARBA" id="ARBA00004141"/>
    </source>
</evidence>
<sequence length="325" mass="36514">MINPKSLQKVGSLGSLYVSQFIPIACLYEALPVLMRQRGASLEAIGFLPLLTLPWMLKFLWSPPIDRYGFTRWGHYRFWIICFQQIVACTLVAFAFIDIKSQLNLAFLCLVVICFVCASQDVATDALAVGLLEPHERGFGNGVQSAGNYVGAIIGGGGMLISIERWGWKASMLSLAVVIVVALLPVLGYKEPTSKHRKLSRAASNSQKSANPFIDIVNFFRRPGMVLAGDSGTLYNWPLHGISDVSSPVSRYRAIFGRHWLNVGNCELRRWDIRRDRRRFPDRDLGKEAMANFVRFFPSFNDVNLLITSIRCRQSTYSFCGGDRY</sequence>
<gene>
    <name evidence="7" type="ORF">E5S67_05829</name>
</gene>
<dbReference type="Pfam" id="PF07690">
    <property type="entry name" value="MFS_1"/>
    <property type="match status" value="1"/>
</dbReference>
<feature type="transmembrane region" description="Helical" evidence="6">
    <location>
        <begin position="170"/>
        <end position="189"/>
    </location>
</feature>
<dbReference type="InterPro" id="IPR036259">
    <property type="entry name" value="MFS_trans_sf"/>
</dbReference>
<dbReference type="Gene3D" id="1.20.1250.20">
    <property type="entry name" value="MFS general substrate transporter like domains"/>
    <property type="match status" value="1"/>
</dbReference>
<keyword evidence="2" id="KW-0813">Transport</keyword>
<keyword evidence="5 6" id="KW-0472">Membrane</keyword>
<evidence type="ECO:0000256" key="6">
    <source>
        <dbReference type="SAM" id="Phobius"/>
    </source>
</evidence>
<dbReference type="PANTHER" id="PTHR12778:SF10">
    <property type="entry name" value="MAJOR FACILITATOR SUPERFAMILY DOMAIN-CONTAINING PROTEIN 3"/>
    <property type="match status" value="1"/>
</dbReference>
<evidence type="ECO:0000256" key="2">
    <source>
        <dbReference type="ARBA" id="ARBA00022448"/>
    </source>
</evidence>
<dbReference type="InterPro" id="IPR011701">
    <property type="entry name" value="MFS"/>
</dbReference>
<feature type="transmembrane region" description="Helical" evidence="6">
    <location>
        <begin position="143"/>
        <end position="163"/>
    </location>
</feature>
<evidence type="ECO:0000256" key="3">
    <source>
        <dbReference type="ARBA" id="ARBA00022692"/>
    </source>
</evidence>
<keyword evidence="4 6" id="KW-1133">Transmembrane helix</keyword>
<dbReference type="EMBL" id="SRRZ01000173">
    <property type="protein sequence ID" value="NQE38047.1"/>
    <property type="molecule type" value="Genomic_DNA"/>
</dbReference>
<feature type="transmembrane region" description="Helical" evidence="6">
    <location>
        <begin position="16"/>
        <end position="35"/>
    </location>
</feature>
<evidence type="ECO:0000256" key="4">
    <source>
        <dbReference type="ARBA" id="ARBA00022989"/>
    </source>
</evidence>
<evidence type="ECO:0000313" key="8">
    <source>
        <dbReference type="Proteomes" id="UP000702425"/>
    </source>
</evidence>
<comment type="caution">
    <text evidence="7">The sequence shown here is derived from an EMBL/GenBank/DDBJ whole genome shotgun (WGS) entry which is preliminary data.</text>
</comment>
<feature type="transmembrane region" description="Helical" evidence="6">
    <location>
        <begin position="103"/>
        <end position="123"/>
    </location>
</feature>